<keyword evidence="4 6" id="KW-0472">Membrane</keyword>
<dbReference type="InterPro" id="IPR020846">
    <property type="entry name" value="MFS_dom"/>
</dbReference>
<dbReference type="RefSeq" id="WP_160825198.1">
    <property type="nucleotide sequence ID" value="NZ_JBHSXE010000001.1"/>
</dbReference>
<evidence type="ECO:0000256" key="1">
    <source>
        <dbReference type="ARBA" id="ARBA00004651"/>
    </source>
</evidence>
<sequence length="433" mass="43796">MRRSEREAGARTVDANASVAGRTARTYEALPTARKRAARAAVGAVFFVNGATFATWAARVPAIREGLGLSPGGLSVALTGLAAAAFAGLPLAGMLVARWGSRRVLTGAALYLAALPLIALAPGLVWLAAVLAVFAIGNSTLDVAMNTQGALVERAYARPLMGSFHAMFSLGGVVGAAFGGVAADLGVSVRSHFLLTVVVLSFVLAVATVFLLPDVPSGDAAGLTLALPDRRLFAPGLIAFCALMGEGMMNDWSTVYLHDVAETSKSTAATGFSVFSAGMVVGRLAADRIQAHLGPDRFVLACGLLASTGSALAVAVPTPTAGLAAYALIGLGLAAIIPVTFSHAARQPHRAPGPSIAAVSTVGYVGFLAGPPIVGAVAQTTGLRAAMLLFLVLTTVMVCLAPRLRAVPARPAPAGPQAPPGHPSSNGSGTRKR</sequence>
<feature type="compositionally biased region" description="Polar residues" evidence="5">
    <location>
        <begin position="423"/>
        <end position="433"/>
    </location>
</feature>
<proteinExistence type="predicted"/>
<gene>
    <name evidence="8" type="ORF">ACFQKB_42300</name>
</gene>
<feature type="transmembrane region" description="Helical" evidence="6">
    <location>
        <begin position="323"/>
        <end position="344"/>
    </location>
</feature>
<feature type="transmembrane region" description="Helical" evidence="6">
    <location>
        <begin position="156"/>
        <end position="181"/>
    </location>
</feature>
<feature type="compositionally biased region" description="Pro residues" evidence="5">
    <location>
        <begin position="411"/>
        <end position="422"/>
    </location>
</feature>
<dbReference type="Proteomes" id="UP001596380">
    <property type="component" value="Unassembled WGS sequence"/>
</dbReference>
<dbReference type="InterPro" id="IPR036259">
    <property type="entry name" value="MFS_trans_sf"/>
</dbReference>
<feature type="domain" description="Major facilitator superfamily (MFS) profile" evidence="7">
    <location>
        <begin position="194"/>
        <end position="433"/>
    </location>
</feature>
<feature type="transmembrane region" description="Helical" evidence="6">
    <location>
        <begin position="356"/>
        <end position="377"/>
    </location>
</feature>
<evidence type="ECO:0000256" key="5">
    <source>
        <dbReference type="SAM" id="MobiDB-lite"/>
    </source>
</evidence>
<name>A0ABW2CZF9_9ACTN</name>
<accession>A0ABW2CZF9</accession>
<dbReference type="SUPFAM" id="SSF103473">
    <property type="entry name" value="MFS general substrate transporter"/>
    <property type="match status" value="1"/>
</dbReference>
<dbReference type="InterPro" id="IPR011701">
    <property type="entry name" value="MFS"/>
</dbReference>
<evidence type="ECO:0000256" key="6">
    <source>
        <dbReference type="SAM" id="Phobius"/>
    </source>
</evidence>
<feature type="transmembrane region" description="Helical" evidence="6">
    <location>
        <begin position="109"/>
        <end position="136"/>
    </location>
</feature>
<feature type="transmembrane region" description="Helical" evidence="6">
    <location>
        <begin position="298"/>
        <end position="317"/>
    </location>
</feature>
<evidence type="ECO:0000313" key="9">
    <source>
        <dbReference type="Proteomes" id="UP001596380"/>
    </source>
</evidence>
<comment type="caution">
    <text evidence="8">The sequence shown here is derived from an EMBL/GenBank/DDBJ whole genome shotgun (WGS) entry which is preliminary data.</text>
</comment>
<dbReference type="PANTHER" id="PTHR23514:SF13">
    <property type="entry name" value="INNER MEMBRANE PROTEIN YBJJ"/>
    <property type="match status" value="1"/>
</dbReference>
<feature type="transmembrane region" description="Helical" evidence="6">
    <location>
        <begin position="383"/>
        <end position="401"/>
    </location>
</feature>
<evidence type="ECO:0000256" key="2">
    <source>
        <dbReference type="ARBA" id="ARBA00022692"/>
    </source>
</evidence>
<reference evidence="9" key="1">
    <citation type="journal article" date="2019" name="Int. J. Syst. Evol. Microbiol.">
        <title>The Global Catalogue of Microorganisms (GCM) 10K type strain sequencing project: providing services to taxonomists for standard genome sequencing and annotation.</title>
        <authorList>
            <consortium name="The Broad Institute Genomics Platform"/>
            <consortium name="The Broad Institute Genome Sequencing Center for Infectious Disease"/>
            <person name="Wu L."/>
            <person name="Ma J."/>
        </authorList>
    </citation>
    <scope>NUCLEOTIDE SEQUENCE [LARGE SCALE GENOMIC DNA]</scope>
    <source>
        <strain evidence="9">JCM 3369</strain>
    </source>
</reference>
<comment type="subcellular location">
    <subcellularLocation>
        <location evidence="1">Cell membrane</location>
        <topology evidence="1">Multi-pass membrane protein</topology>
    </subcellularLocation>
</comment>
<feature type="transmembrane region" description="Helical" evidence="6">
    <location>
        <begin position="78"/>
        <end position="97"/>
    </location>
</feature>
<dbReference type="InterPro" id="IPR051788">
    <property type="entry name" value="MFS_Transporter"/>
</dbReference>
<keyword evidence="2 6" id="KW-0812">Transmembrane</keyword>
<evidence type="ECO:0000256" key="4">
    <source>
        <dbReference type="ARBA" id="ARBA00023136"/>
    </source>
</evidence>
<dbReference type="PROSITE" id="PS50850">
    <property type="entry name" value="MFS"/>
    <property type="match status" value="1"/>
</dbReference>
<dbReference type="Pfam" id="PF07690">
    <property type="entry name" value="MFS_1"/>
    <property type="match status" value="1"/>
</dbReference>
<feature type="region of interest" description="Disordered" evidence="5">
    <location>
        <begin position="411"/>
        <end position="433"/>
    </location>
</feature>
<evidence type="ECO:0000313" key="8">
    <source>
        <dbReference type="EMBL" id="MFC6886453.1"/>
    </source>
</evidence>
<dbReference type="EMBL" id="JBHSXS010000053">
    <property type="protein sequence ID" value="MFC6886453.1"/>
    <property type="molecule type" value="Genomic_DNA"/>
</dbReference>
<evidence type="ECO:0000259" key="7">
    <source>
        <dbReference type="PROSITE" id="PS50850"/>
    </source>
</evidence>
<feature type="transmembrane region" description="Helical" evidence="6">
    <location>
        <begin position="40"/>
        <end position="58"/>
    </location>
</feature>
<keyword evidence="9" id="KW-1185">Reference proteome</keyword>
<dbReference type="PANTHER" id="PTHR23514">
    <property type="entry name" value="BYPASS OF STOP CODON PROTEIN 6"/>
    <property type="match status" value="1"/>
</dbReference>
<feature type="transmembrane region" description="Helical" evidence="6">
    <location>
        <begin position="193"/>
        <end position="212"/>
    </location>
</feature>
<dbReference type="CDD" id="cd17393">
    <property type="entry name" value="MFS_MosC_like"/>
    <property type="match status" value="1"/>
</dbReference>
<protein>
    <submittedName>
        <fullName evidence="8">MFS transporter</fullName>
    </submittedName>
</protein>
<keyword evidence="3 6" id="KW-1133">Transmembrane helix</keyword>
<dbReference type="Gene3D" id="1.20.1250.20">
    <property type="entry name" value="MFS general substrate transporter like domains"/>
    <property type="match status" value="2"/>
</dbReference>
<organism evidence="8 9">
    <name type="scientific">Actinomadura yumaensis</name>
    <dbReference type="NCBI Taxonomy" id="111807"/>
    <lineage>
        <taxon>Bacteria</taxon>
        <taxon>Bacillati</taxon>
        <taxon>Actinomycetota</taxon>
        <taxon>Actinomycetes</taxon>
        <taxon>Streptosporangiales</taxon>
        <taxon>Thermomonosporaceae</taxon>
        <taxon>Actinomadura</taxon>
    </lineage>
</organism>
<evidence type="ECO:0000256" key="3">
    <source>
        <dbReference type="ARBA" id="ARBA00022989"/>
    </source>
</evidence>